<name>A0A6P9E5Y7_JUGRE</name>
<dbReference type="InterPro" id="IPR016197">
    <property type="entry name" value="Chromo-like_dom_sf"/>
</dbReference>
<accession>A0A6P9E5Y7</accession>
<proteinExistence type="predicted"/>
<dbReference type="PROSITE" id="PS50994">
    <property type="entry name" value="INTEGRASE"/>
    <property type="match status" value="1"/>
</dbReference>
<protein>
    <submittedName>
        <fullName evidence="4">Uncharacterized protein LOC118344024</fullName>
    </submittedName>
</protein>
<dbReference type="Gene3D" id="2.40.50.40">
    <property type="match status" value="1"/>
</dbReference>
<evidence type="ECO:0000259" key="2">
    <source>
        <dbReference type="PROSITE" id="PS50994"/>
    </source>
</evidence>
<dbReference type="InterPro" id="IPR023780">
    <property type="entry name" value="Chromo_domain"/>
</dbReference>
<dbReference type="SUPFAM" id="SSF54160">
    <property type="entry name" value="Chromo domain-like"/>
    <property type="match status" value="1"/>
</dbReference>
<dbReference type="Gene3D" id="3.30.420.10">
    <property type="entry name" value="Ribonuclease H-like superfamily/Ribonuclease H"/>
    <property type="match status" value="1"/>
</dbReference>
<organism evidence="3 4">
    <name type="scientific">Juglans regia</name>
    <name type="common">English walnut</name>
    <dbReference type="NCBI Taxonomy" id="51240"/>
    <lineage>
        <taxon>Eukaryota</taxon>
        <taxon>Viridiplantae</taxon>
        <taxon>Streptophyta</taxon>
        <taxon>Embryophyta</taxon>
        <taxon>Tracheophyta</taxon>
        <taxon>Spermatophyta</taxon>
        <taxon>Magnoliopsida</taxon>
        <taxon>eudicotyledons</taxon>
        <taxon>Gunneridae</taxon>
        <taxon>Pentapetalae</taxon>
        <taxon>rosids</taxon>
        <taxon>fabids</taxon>
        <taxon>Fagales</taxon>
        <taxon>Juglandaceae</taxon>
        <taxon>Juglans</taxon>
    </lineage>
</organism>
<dbReference type="Pfam" id="PF24626">
    <property type="entry name" value="SH3_Tf2-1"/>
    <property type="match status" value="1"/>
</dbReference>
<reference evidence="4" key="1">
    <citation type="submission" date="2025-08" db="UniProtKB">
        <authorList>
            <consortium name="RefSeq"/>
        </authorList>
    </citation>
    <scope>IDENTIFICATION</scope>
    <source>
        <tissue evidence="4">Leaves</tissue>
    </source>
</reference>
<dbReference type="InterPro" id="IPR056924">
    <property type="entry name" value="SH3_Tf2-1"/>
</dbReference>
<sequence>MDFILGLPKTVRGHDSVFVIVDRFSKMAHFVPCSKTYDASRVAALFLREVVRLHGLPKIVVSDRDVKFVSYFWKTLWAKLGTRLKYSSAFHPQTEGQTEVVNLRNLLRCLVHDHVTSWDLILPNAEFAYNSYVNRTTGMSPFEVVCGDFVMMRLRPERFPRHTYHKLHSKKVGPFKILKKLGPNAYVLELPTDLQISPIVNVEDLQLCEGHHVDNETPVAVPKFPKKTTPKEEIEEILEDQIVSTRRGGYQKFLVKWKNRPYSNCSWVRTEELQRLNPDLCEFTKRVTCRSGVLFSRRNWWLTNDGRTVFEHSARLKTWSKIQSLVLFGYAKLIVAI</sequence>
<gene>
    <name evidence="4" type="primary">LOC118344024</name>
</gene>
<dbReference type="InterPro" id="IPR001584">
    <property type="entry name" value="Integrase_cat-core"/>
</dbReference>
<dbReference type="KEGG" id="jre:118344024"/>
<dbReference type="PROSITE" id="PS50013">
    <property type="entry name" value="CHROMO_2"/>
    <property type="match status" value="1"/>
</dbReference>
<evidence type="ECO:0000313" key="4">
    <source>
        <dbReference type="RefSeq" id="XP_035539653.1"/>
    </source>
</evidence>
<dbReference type="OrthoDB" id="1935586at2759"/>
<dbReference type="GeneID" id="118344024"/>
<evidence type="ECO:0000259" key="1">
    <source>
        <dbReference type="PROSITE" id="PS50013"/>
    </source>
</evidence>
<feature type="domain" description="Chromo" evidence="1">
    <location>
        <begin position="232"/>
        <end position="280"/>
    </location>
</feature>
<dbReference type="SUPFAM" id="SSF53098">
    <property type="entry name" value="Ribonuclease H-like"/>
    <property type="match status" value="1"/>
</dbReference>
<keyword evidence="3" id="KW-1185">Reference proteome</keyword>
<dbReference type="GO" id="GO:0015074">
    <property type="term" value="P:DNA integration"/>
    <property type="evidence" value="ECO:0007669"/>
    <property type="project" value="InterPro"/>
</dbReference>
<dbReference type="InParanoid" id="A0A6P9E5Y7"/>
<dbReference type="InterPro" id="IPR000953">
    <property type="entry name" value="Chromo/chromo_shadow_dom"/>
</dbReference>
<dbReference type="Proteomes" id="UP000235220">
    <property type="component" value="Chromosome 12"/>
</dbReference>
<dbReference type="PANTHER" id="PTHR35046">
    <property type="entry name" value="ZINC KNUCKLE (CCHC-TYPE) FAMILY PROTEIN"/>
    <property type="match status" value="1"/>
</dbReference>
<feature type="domain" description="Integrase catalytic" evidence="2">
    <location>
        <begin position="1"/>
        <end position="149"/>
    </location>
</feature>
<dbReference type="GO" id="GO:0003676">
    <property type="term" value="F:nucleic acid binding"/>
    <property type="evidence" value="ECO:0007669"/>
    <property type="project" value="InterPro"/>
</dbReference>
<evidence type="ECO:0000313" key="3">
    <source>
        <dbReference type="Proteomes" id="UP000235220"/>
    </source>
</evidence>
<dbReference type="Pfam" id="PF00385">
    <property type="entry name" value="Chromo"/>
    <property type="match status" value="1"/>
</dbReference>
<dbReference type="AlphaFoldDB" id="A0A6P9E5Y7"/>
<dbReference type="RefSeq" id="XP_035539653.1">
    <property type="nucleotide sequence ID" value="XM_035683760.1"/>
</dbReference>
<dbReference type="InterPro" id="IPR036397">
    <property type="entry name" value="RNaseH_sf"/>
</dbReference>
<dbReference type="PANTHER" id="PTHR35046:SF26">
    <property type="entry name" value="RNA-DIRECTED DNA POLYMERASE"/>
    <property type="match status" value="1"/>
</dbReference>
<dbReference type="InterPro" id="IPR012337">
    <property type="entry name" value="RNaseH-like_sf"/>
</dbReference>
<dbReference type="SMART" id="SM00298">
    <property type="entry name" value="CHROMO"/>
    <property type="match status" value="1"/>
</dbReference>